<name>B4VP23_9CYAN</name>
<dbReference type="EMBL" id="DS989846">
    <property type="protein sequence ID" value="EDX76435.1"/>
    <property type="molecule type" value="Genomic_DNA"/>
</dbReference>
<keyword evidence="3" id="KW-1185">Reference proteome</keyword>
<reference evidence="1 3" key="1">
    <citation type="submission" date="2008-07" db="EMBL/GenBank/DDBJ databases">
        <authorList>
            <person name="Tandeau de Marsac N."/>
            <person name="Ferriera S."/>
            <person name="Johnson J."/>
            <person name="Kravitz S."/>
            <person name="Beeson K."/>
            <person name="Sutton G."/>
            <person name="Rogers Y.-H."/>
            <person name="Friedman R."/>
            <person name="Frazier M."/>
            <person name="Venter J.C."/>
        </authorList>
    </citation>
    <scope>NUCLEOTIDE SEQUENCE [LARGE SCALE GENOMIC DNA]</scope>
    <source>
        <strain evidence="1 3">PCC 7420</strain>
    </source>
</reference>
<sequence length="41" mass="4436">MFPQSVSLIPYKVQRKVLKIVSGDVAPTALGSNPRLKAQVV</sequence>
<dbReference type="HOGENOM" id="CLU_3268522_0_0_3"/>
<evidence type="ECO:0000313" key="2">
    <source>
        <dbReference type="EMBL" id="EDX76435.1"/>
    </source>
</evidence>
<dbReference type="Proteomes" id="UP000003835">
    <property type="component" value="Unassembled WGS sequence"/>
</dbReference>
<evidence type="ECO:0000313" key="1">
    <source>
        <dbReference type="EMBL" id="EDX76258.1"/>
    </source>
</evidence>
<evidence type="ECO:0000313" key="3">
    <source>
        <dbReference type="Proteomes" id="UP000003835"/>
    </source>
</evidence>
<organism evidence="1 3">
    <name type="scientific">Coleofasciculus chthonoplastes PCC 7420</name>
    <dbReference type="NCBI Taxonomy" id="118168"/>
    <lineage>
        <taxon>Bacteria</taxon>
        <taxon>Bacillati</taxon>
        <taxon>Cyanobacteriota</taxon>
        <taxon>Cyanophyceae</taxon>
        <taxon>Coleofasciculales</taxon>
        <taxon>Coleofasciculaceae</taxon>
        <taxon>Coleofasciculus</taxon>
    </lineage>
</organism>
<dbReference type="AlphaFoldDB" id="B4VP23"/>
<gene>
    <name evidence="1" type="ORF">MC7420_4514</name>
    <name evidence="2" type="ORF">MC7420_4691</name>
</gene>
<dbReference type="EMBL" id="DS989846">
    <property type="protein sequence ID" value="EDX76258.1"/>
    <property type="molecule type" value="Genomic_DNA"/>
</dbReference>
<protein>
    <submittedName>
        <fullName evidence="1">Uncharacterized protein</fullName>
    </submittedName>
</protein>
<proteinExistence type="predicted"/>
<accession>B4VP23</accession>